<feature type="binding site" evidence="8">
    <location>
        <position position="190"/>
    </location>
    <ligand>
        <name>substrate</name>
    </ligand>
</feature>
<dbReference type="Gene3D" id="3.40.1450.10">
    <property type="entry name" value="BPG-independent phosphoglycerate mutase, domain B"/>
    <property type="match status" value="1"/>
</dbReference>
<keyword evidence="7 8" id="KW-0413">Isomerase</keyword>
<proteinExistence type="inferred from homology"/>
<dbReference type="InterPro" id="IPR036646">
    <property type="entry name" value="PGAM_B_sf"/>
</dbReference>
<dbReference type="HAMAP" id="MF_01038">
    <property type="entry name" value="GpmI"/>
    <property type="match status" value="1"/>
</dbReference>
<dbReference type="NCBIfam" id="TIGR01307">
    <property type="entry name" value="pgm_bpd_ind"/>
    <property type="match status" value="1"/>
</dbReference>
<sequence length="515" mass="56077">MSDPMKKVPRRPVILIVLDGFGLNPSKANNAIAIANTPNLDRYFSTYPHTAIQASGLSVGLPDGQMGNSEVGHMTLGSGCVVRQDLVLIDAAISDHSFFENHALVAATKAAAAQGRPIHLMGLVSDGGVHSHVRHLAALIKLCKHQGARPMVHMFTDGRDTAPRSALNYLNCIQEALEMAGGQIASVSGRYYAMDRDNRWERTELAWRAMVDGEGRRAPSARAAIEAAYEAGEDDEFIKPTLVEGGECIQDGDQVVHVNFRKDRPRQMVSAFFQPDFDKFDRRGVTGVKVTCMMEYDQWYGLPFAFDHDMPKITLGQILSDDGLPQFHCAETEKYAHVTFFFNGGRDDPFPGEERALIPSPKVATYDLQPEMSASQVADATIEALQRKTFPFIVVNFANGDMVGHTAVREAVIAAVETLDREAGRLMDVARECGYSVILTADHGNCDELVDPVTGAPHTQHSVYPVPCLVVDEVPWRLAVGGGIKDIAPTVLNLMGVPVPDVMDGRSLLLGPATV</sequence>
<comment type="subunit">
    <text evidence="8">Monomer.</text>
</comment>
<feature type="active site" description="Phosphoserine intermediate" evidence="8">
    <location>
        <position position="69"/>
    </location>
</feature>
<comment type="caution">
    <text evidence="12">The sequence shown here is derived from an EMBL/GenBank/DDBJ whole genome shotgun (WGS) entry which is preliminary data.</text>
</comment>
<dbReference type="SUPFAM" id="SSF64158">
    <property type="entry name" value="2,3-Bisphosphoglycerate-independent phosphoglycerate mutase, substrate-binding domain"/>
    <property type="match status" value="1"/>
</dbReference>
<dbReference type="GO" id="GO:0004619">
    <property type="term" value="F:phosphoglycerate mutase activity"/>
    <property type="evidence" value="ECO:0007669"/>
    <property type="project" value="UniProtKB-EC"/>
</dbReference>
<dbReference type="PANTHER" id="PTHR31637:SF0">
    <property type="entry name" value="2,3-BISPHOSPHOGLYCERATE-INDEPENDENT PHOSPHOGLYCERATE MUTASE"/>
    <property type="match status" value="1"/>
</dbReference>
<keyword evidence="6 8" id="KW-0464">Manganese</keyword>
<organism evidence="12 13">
    <name type="scientific">Thiorhodococcus fuscus</name>
    <dbReference type="NCBI Taxonomy" id="527200"/>
    <lineage>
        <taxon>Bacteria</taxon>
        <taxon>Pseudomonadati</taxon>
        <taxon>Pseudomonadota</taxon>
        <taxon>Gammaproteobacteria</taxon>
        <taxon>Chromatiales</taxon>
        <taxon>Chromatiaceae</taxon>
        <taxon>Thiorhodococcus</taxon>
    </lineage>
</organism>
<dbReference type="InterPro" id="IPR005995">
    <property type="entry name" value="Pgm_bpd_ind"/>
</dbReference>
<evidence type="ECO:0000259" key="11">
    <source>
        <dbReference type="Pfam" id="PF06415"/>
    </source>
</evidence>
<feature type="binding site" evidence="8">
    <location>
        <position position="130"/>
    </location>
    <ligand>
        <name>substrate</name>
    </ligand>
</feature>
<dbReference type="InterPro" id="IPR006124">
    <property type="entry name" value="Metalloenzyme"/>
</dbReference>
<dbReference type="SUPFAM" id="SSF53649">
    <property type="entry name" value="Alkaline phosphatase-like"/>
    <property type="match status" value="1"/>
</dbReference>
<dbReference type="Gene3D" id="3.40.720.10">
    <property type="entry name" value="Alkaline Phosphatase, subunit A"/>
    <property type="match status" value="1"/>
</dbReference>
<feature type="binding site" evidence="8">
    <location>
        <position position="334"/>
    </location>
    <ligand>
        <name>substrate</name>
    </ligand>
</feature>
<name>A0ABW4Y7J7_9GAMM</name>
<feature type="binding site" evidence="8">
    <location>
        <position position="443"/>
    </location>
    <ligand>
        <name>Mn(2+)</name>
        <dbReference type="ChEBI" id="CHEBI:29035"/>
        <label>2</label>
    </ligand>
</feature>
<keyword evidence="5 8" id="KW-0324">Glycolysis</keyword>
<dbReference type="PANTHER" id="PTHR31637">
    <property type="entry name" value="2,3-BISPHOSPHOGLYCERATE-INDEPENDENT PHOSPHOGLYCERATE MUTASE"/>
    <property type="match status" value="1"/>
</dbReference>
<dbReference type="Pfam" id="PF01676">
    <property type="entry name" value="Metalloenzyme"/>
    <property type="match status" value="1"/>
</dbReference>
<comment type="function">
    <text evidence="8">Catalyzes the interconversion of 2-phosphoglycerate and 3-phosphoglycerate.</text>
</comment>
<feature type="binding site" evidence="8">
    <location>
        <begin position="159"/>
        <end position="160"/>
    </location>
    <ligand>
        <name>substrate</name>
    </ligand>
</feature>
<evidence type="ECO:0000256" key="5">
    <source>
        <dbReference type="ARBA" id="ARBA00023152"/>
    </source>
</evidence>
<dbReference type="Proteomes" id="UP001597337">
    <property type="component" value="Unassembled WGS sequence"/>
</dbReference>
<comment type="cofactor">
    <cofactor evidence="8">
        <name>Mn(2+)</name>
        <dbReference type="ChEBI" id="CHEBI:29035"/>
    </cofactor>
    <text evidence="8">Binds 2 manganese ions per subunit.</text>
</comment>
<evidence type="ECO:0000256" key="7">
    <source>
        <dbReference type="ARBA" id="ARBA00023235"/>
    </source>
</evidence>
<dbReference type="CDD" id="cd16010">
    <property type="entry name" value="iPGM"/>
    <property type="match status" value="1"/>
</dbReference>
<evidence type="ECO:0000313" key="13">
    <source>
        <dbReference type="Proteomes" id="UP001597337"/>
    </source>
</evidence>
<comment type="pathway">
    <text evidence="2 8">Carbohydrate degradation; glycolysis; pyruvate from D-glyceraldehyde 3-phosphate: step 3/5.</text>
</comment>
<evidence type="ECO:0000256" key="8">
    <source>
        <dbReference type="HAMAP-Rule" id="MF_01038"/>
    </source>
</evidence>
<feature type="binding site" evidence="8">
    <location>
        <position position="196"/>
    </location>
    <ligand>
        <name>substrate</name>
    </ligand>
</feature>
<keyword evidence="13" id="KW-1185">Reference proteome</keyword>
<feature type="binding site" evidence="8">
    <location>
        <position position="442"/>
    </location>
    <ligand>
        <name>Mn(2+)</name>
        <dbReference type="ChEBI" id="CHEBI:29035"/>
        <label>2</label>
    </ligand>
</feature>
<accession>A0ABW4Y7J7</accession>
<feature type="domain" description="Metalloenzyme" evidence="10">
    <location>
        <begin position="12"/>
        <end position="497"/>
    </location>
</feature>
<evidence type="ECO:0000256" key="4">
    <source>
        <dbReference type="ARBA" id="ARBA00022723"/>
    </source>
</evidence>
<evidence type="ECO:0000256" key="2">
    <source>
        <dbReference type="ARBA" id="ARBA00004798"/>
    </source>
</evidence>
<dbReference type="InterPro" id="IPR017850">
    <property type="entry name" value="Alkaline_phosphatase_core_sf"/>
</dbReference>
<feature type="domain" description="BPG-independent PGAM N-terminal" evidence="11">
    <location>
        <begin position="89"/>
        <end position="298"/>
    </location>
</feature>
<feature type="binding site" evidence="8">
    <location>
        <position position="405"/>
    </location>
    <ligand>
        <name>Mn(2+)</name>
        <dbReference type="ChEBI" id="CHEBI:29035"/>
        <label>1</label>
    </ligand>
</feature>
<keyword evidence="4 8" id="KW-0479">Metal-binding</keyword>
<feature type="binding site" evidence="8">
    <location>
        <begin position="261"/>
        <end position="264"/>
    </location>
    <ligand>
        <name>substrate</name>
    </ligand>
</feature>
<dbReference type="PIRSF" id="PIRSF001492">
    <property type="entry name" value="IPGAM"/>
    <property type="match status" value="1"/>
</dbReference>
<comment type="similarity">
    <text evidence="3 8">Belongs to the BPG-independent phosphoglycerate mutase family.</text>
</comment>
<feature type="binding site" evidence="8">
    <location>
        <position position="461"/>
    </location>
    <ligand>
        <name>Mn(2+)</name>
        <dbReference type="ChEBI" id="CHEBI:29035"/>
        <label>1</label>
    </ligand>
</feature>
<comment type="catalytic activity">
    <reaction evidence="1 8">
        <text>(2R)-2-phosphoglycerate = (2R)-3-phosphoglycerate</text>
        <dbReference type="Rhea" id="RHEA:15901"/>
        <dbReference type="ChEBI" id="CHEBI:58272"/>
        <dbReference type="ChEBI" id="CHEBI:58289"/>
        <dbReference type="EC" id="5.4.2.12"/>
    </reaction>
</comment>
<evidence type="ECO:0000313" key="12">
    <source>
        <dbReference type="EMBL" id="MFD2110584.1"/>
    </source>
</evidence>
<dbReference type="Pfam" id="PF06415">
    <property type="entry name" value="iPGM_N"/>
    <property type="match status" value="1"/>
</dbReference>
<evidence type="ECO:0000256" key="6">
    <source>
        <dbReference type="ARBA" id="ARBA00023211"/>
    </source>
</evidence>
<evidence type="ECO:0000256" key="1">
    <source>
        <dbReference type="ARBA" id="ARBA00000370"/>
    </source>
</evidence>
<dbReference type="RefSeq" id="WP_386022382.1">
    <property type="nucleotide sequence ID" value="NZ_JBHUHX010000004.1"/>
</dbReference>
<dbReference type="EC" id="5.4.2.12" evidence="8 9"/>
<gene>
    <name evidence="8 12" type="primary">gpmI</name>
    <name evidence="12" type="ORF">ACFSJC_01870</name>
</gene>
<feature type="binding site" evidence="8">
    <location>
        <position position="69"/>
    </location>
    <ligand>
        <name>Mn(2+)</name>
        <dbReference type="ChEBI" id="CHEBI:29035"/>
        <label>2</label>
    </ligand>
</feature>
<evidence type="ECO:0000256" key="9">
    <source>
        <dbReference type="NCBIfam" id="TIGR01307"/>
    </source>
</evidence>
<protein>
    <recommendedName>
        <fullName evidence="8 9">2,3-bisphosphoglycerate-independent phosphoglycerate mutase</fullName>
        <shortName evidence="8">BPG-independent PGAM</shortName>
        <shortName evidence="8">Phosphoglyceromutase</shortName>
        <shortName evidence="8">iPGM</shortName>
        <ecNumber evidence="8 9">5.4.2.12</ecNumber>
    </recommendedName>
</protein>
<evidence type="ECO:0000259" key="10">
    <source>
        <dbReference type="Pfam" id="PF01676"/>
    </source>
</evidence>
<feature type="binding site" evidence="8">
    <location>
        <position position="401"/>
    </location>
    <ligand>
        <name>Mn(2+)</name>
        <dbReference type="ChEBI" id="CHEBI:29035"/>
        <label>1</label>
    </ligand>
</feature>
<feature type="binding site" evidence="8">
    <location>
        <position position="19"/>
    </location>
    <ligand>
        <name>Mn(2+)</name>
        <dbReference type="ChEBI" id="CHEBI:29035"/>
        <label>2</label>
    </ligand>
</feature>
<dbReference type="EMBL" id="JBHUHX010000004">
    <property type="protein sequence ID" value="MFD2110584.1"/>
    <property type="molecule type" value="Genomic_DNA"/>
</dbReference>
<dbReference type="InterPro" id="IPR011258">
    <property type="entry name" value="BPG-indep_PGM_N"/>
</dbReference>
<evidence type="ECO:0000256" key="3">
    <source>
        <dbReference type="ARBA" id="ARBA00008819"/>
    </source>
</evidence>
<reference evidence="13" key="1">
    <citation type="journal article" date="2019" name="Int. J. Syst. Evol. Microbiol.">
        <title>The Global Catalogue of Microorganisms (GCM) 10K type strain sequencing project: providing services to taxonomists for standard genome sequencing and annotation.</title>
        <authorList>
            <consortium name="The Broad Institute Genomics Platform"/>
            <consortium name="The Broad Institute Genome Sequencing Center for Infectious Disease"/>
            <person name="Wu L."/>
            <person name="Ma J."/>
        </authorList>
    </citation>
    <scope>NUCLEOTIDE SEQUENCE [LARGE SCALE GENOMIC DNA]</scope>
    <source>
        <strain evidence="13">KACC 12597</strain>
    </source>
</reference>